<dbReference type="InterPro" id="IPR005950">
    <property type="entry name" value="ModA"/>
</dbReference>
<evidence type="ECO:0000313" key="5">
    <source>
        <dbReference type="EMBL" id="TKG68443.1"/>
    </source>
</evidence>
<dbReference type="NCBIfam" id="TIGR01256">
    <property type="entry name" value="modA"/>
    <property type="match status" value="1"/>
</dbReference>
<protein>
    <submittedName>
        <fullName evidence="5">Molybdate ABC transporter substrate-binding protein</fullName>
    </submittedName>
</protein>
<keyword evidence="2" id="KW-0479">Metal-binding</keyword>
<dbReference type="PROSITE" id="PS51257">
    <property type="entry name" value="PROKAR_LIPOPROTEIN"/>
    <property type="match status" value="1"/>
</dbReference>
<feature type="chain" id="PRO_5046249533" evidence="4">
    <location>
        <begin position="24"/>
        <end position="251"/>
    </location>
</feature>
<evidence type="ECO:0000256" key="3">
    <source>
        <dbReference type="ARBA" id="ARBA00022729"/>
    </source>
</evidence>
<evidence type="ECO:0000256" key="4">
    <source>
        <dbReference type="SAM" id="SignalP"/>
    </source>
</evidence>
<feature type="signal peptide" evidence="4">
    <location>
        <begin position="1"/>
        <end position="23"/>
    </location>
</feature>
<dbReference type="Gene3D" id="3.40.190.10">
    <property type="entry name" value="Periplasmic binding protein-like II"/>
    <property type="match status" value="2"/>
</dbReference>
<comment type="caution">
    <text evidence="5">The sequence shown here is derived from an EMBL/GenBank/DDBJ whole genome shotgun (WGS) entry which is preliminary data.</text>
</comment>
<dbReference type="PANTHER" id="PTHR30632:SF0">
    <property type="entry name" value="SULFATE-BINDING PROTEIN"/>
    <property type="match status" value="1"/>
</dbReference>
<evidence type="ECO:0000256" key="2">
    <source>
        <dbReference type="ARBA" id="ARBA00022723"/>
    </source>
</evidence>
<keyword evidence="3 4" id="KW-0732">Signal</keyword>
<evidence type="ECO:0000313" key="6">
    <source>
        <dbReference type="Proteomes" id="UP000309992"/>
    </source>
</evidence>
<dbReference type="Proteomes" id="UP000309992">
    <property type="component" value="Unassembled WGS sequence"/>
</dbReference>
<proteinExistence type="inferred from homology"/>
<keyword evidence="6" id="KW-1185">Reference proteome</keyword>
<dbReference type="InterPro" id="IPR050682">
    <property type="entry name" value="ModA/WtpA"/>
</dbReference>
<dbReference type="PIRSF" id="PIRSF004846">
    <property type="entry name" value="ModA"/>
    <property type="match status" value="1"/>
</dbReference>
<dbReference type="SUPFAM" id="SSF53850">
    <property type="entry name" value="Periplasmic binding protein-like II"/>
    <property type="match status" value="1"/>
</dbReference>
<dbReference type="PANTHER" id="PTHR30632">
    <property type="entry name" value="MOLYBDATE-BINDING PERIPLASMIC PROTEIN"/>
    <property type="match status" value="1"/>
</dbReference>
<dbReference type="EMBL" id="SWMS01000012">
    <property type="protein sequence ID" value="TKG68443.1"/>
    <property type="molecule type" value="Genomic_DNA"/>
</dbReference>
<comment type="similarity">
    <text evidence="1">Belongs to the bacterial solute-binding protein ModA family.</text>
</comment>
<dbReference type="RefSeq" id="WP_137096006.1">
    <property type="nucleotide sequence ID" value="NZ_SWMS01000012.1"/>
</dbReference>
<reference evidence="5 6" key="1">
    <citation type="journal article" date="2015" name="Antonie Van Leeuwenhoek">
        <title>Prauserella endophytica sp. nov., an endophytic actinobacterium isolated from Tamarix taklamakanensis.</title>
        <authorList>
            <person name="Liu J.M."/>
            <person name="Habden X."/>
            <person name="Guo L."/>
            <person name="Tuo L."/>
            <person name="Jiang Z.K."/>
            <person name="Liu S.W."/>
            <person name="Liu X.F."/>
            <person name="Chen L."/>
            <person name="Li R.F."/>
            <person name="Zhang Y.Q."/>
            <person name="Sun C.H."/>
        </authorList>
    </citation>
    <scope>NUCLEOTIDE SEQUENCE [LARGE SCALE GENOMIC DNA]</scope>
    <source>
        <strain evidence="5 6">CGMCC 4.7182</strain>
    </source>
</reference>
<gene>
    <name evidence="5" type="primary">modA</name>
    <name evidence="5" type="ORF">FCN18_22120</name>
</gene>
<accession>A0ABY2S332</accession>
<evidence type="ECO:0000256" key="1">
    <source>
        <dbReference type="ARBA" id="ARBA00009175"/>
    </source>
</evidence>
<sequence>MRKLLPSALACLLLASACGTSSGEGDGNRTLNVFAAASLSEAFGALEKRFEAQHEGVDVRLNLAGSSQLASQINEGAPADVFASANEKNMDKVVDAGGVDGRPETFATNELTIAVAPGNPKGIEGFADLAREDLTVVVCAAQVPCGSATEEVEQATGVTLAPASEEQDVKAVLNKVRLGEADAGLVYVTDVTSAGDKVESVEFPESEQAVNDYPIAALSAAGEPELARQFRDLVLGEAGREELARVGFGTP</sequence>
<organism evidence="5 6">
    <name type="scientific">Prauserella endophytica</name>
    <dbReference type="NCBI Taxonomy" id="1592324"/>
    <lineage>
        <taxon>Bacteria</taxon>
        <taxon>Bacillati</taxon>
        <taxon>Actinomycetota</taxon>
        <taxon>Actinomycetes</taxon>
        <taxon>Pseudonocardiales</taxon>
        <taxon>Pseudonocardiaceae</taxon>
        <taxon>Prauserella</taxon>
        <taxon>Prauserella coralliicola group</taxon>
    </lineage>
</organism>
<name>A0ABY2S332_9PSEU</name>
<dbReference type="Pfam" id="PF13531">
    <property type="entry name" value="SBP_bac_11"/>
    <property type="match status" value="1"/>
</dbReference>
<dbReference type="CDD" id="cd13538">
    <property type="entry name" value="PBP2_ModA_like_1"/>
    <property type="match status" value="1"/>
</dbReference>